<evidence type="ECO:0008006" key="3">
    <source>
        <dbReference type="Google" id="ProtNLM"/>
    </source>
</evidence>
<evidence type="ECO:0000313" key="2">
    <source>
        <dbReference type="Proteomes" id="UP000271320"/>
    </source>
</evidence>
<evidence type="ECO:0000313" key="1">
    <source>
        <dbReference type="EMBL" id="RSO57094.1"/>
    </source>
</evidence>
<comment type="caution">
    <text evidence="1">The sequence shown here is derived from an EMBL/GenBank/DDBJ whole genome shotgun (WGS) entry which is preliminary data.</text>
</comment>
<proteinExistence type="predicted"/>
<accession>A0A0Q2G4Q5</accession>
<protein>
    <recommendedName>
        <fullName evidence="3">Zinc protease</fullName>
    </recommendedName>
</protein>
<sequence length="186" mass="21590">MNSFNGKAMLTFNALKRLIHTPFILLTLFIFRHLKNYPIRHLTAHEKLLAQMVFGDMLDCERPKIIATRYLPWQSCGIFMAPNGNIYVNTADYSENYALESKFMQGIFIHELTHVMQYQKGIHVLLKGALLQSAYYLSFKSYNPYKYTYHPDKAFSTYNIEQQGEIARDICSGKIPNIICSPQLHL</sequence>
<dbReference type="EMBL" id="RFEW01000015">
    <property type="protein sequence ID" value="RSO57094.1"/>
    <property type="molecule type" value="Genomic_DNA"/>
</dbReference>
<dbReference type="Proteomes" id="UP000271320">
    <property type="component" value="Unassembled WGS sequence"/>
</dbReference>
<reference evidence="1 2" key="1">
    <citation type="submission" date="2018-10" db="EMBL/GenBank/DDBJ databases">
        <title>GWAS and RNA-Seq identify cryptic mechanisms of antimicrobial resistance in Acinetobacter baumannii.</title>
        <authorList>
            <person name="Sahl J.W."/>
        </authorList>
    </citation>
    <scope>NUCLEOTIDE SEQUENCE [LARGE SCALE GENOMIC DNA]</scope>
    <source>
        <strain evidence="1 2">TG41884</strain>
    </source>
</reference>
<name>A0A0Q2G4Q5_ACIPI</name>
<gene>
    <name evidence="1" type="ORF">EA752_16235</name>
</gene>
<dbReference type="AlphaFoldDB" id="A0A0Q2G4Q5"/>
<organism evidence="1 2">
    <name type="scientific">Acinetobacter pittii</name>
    <name type="common">Acinetobacter genomosp. 3</name>
    <dbReference type="NCBI Taxonomy" id="48296"/>
    <lineage>
        <taxon>Bacteria</taxon>
        <taxon>Pseudomonadati</taxon>
        <taxon>Pseudomonadota</taxon>
        <taxon>Gammaproteobacteria</taxon>
        <taxon>Moraxellales</taxon>
        <taxon>Moraxellaceae</taxon>
        <taxon>Acinetobacter</taxon>
        <taxon>Acinetobacter calcoaceticus/baumannii complex</taxon>
    </lineage>
</organism>
<dbReference type="RefSeq" id="WP_017387254.1">
    <property type="nucleotide sequence ID" value="NZ_BBTQ01000019.1"/>
</dbReference>